<dbReference type="GO" id="GO:0005634">
    <property type="term" value="C:nucleus"/>
    <property type="evidence" value="ECO:0007669"/>
    <property type="project" value="InterPro"/>
</dbReference>
<keyword evidence="2" id="KW-0159">Chromosome partition</keyword>
<feature type="region of interest" description="Disordered" evidence="4">
    <location>
        <begin position="591"/>
        <end position="638"/>
    </location>
</feature>
<protein>
    <recommendedName>
        <fullName evidence="5">Shugoshin C-terminal domain-containing protein</fullName>
    </recommendedName>
</protein>
<feature type="region of interest" description="Disordered" evidence="4">
    <location>
        <begin position="247"/>
        <end position="270"/>
    </location>
</feature>
<feature type="domain" description="Shugoshin C-terminal" evidence="5">
    <location>
        <begin position="382"/>
        <end position="402"/>
    </location>
</feature>
<dbReference type="Proteomes" id="UP001219567">
    <property type="component" value="Chromosome 7"/>
</dbReference>
<feature type="compositionally biased region" description="Low complexity" evidence="4">
    <location>
        <begin position="315"/>
        <end position="331"/>
    </location>
</feature>
<feature type="coiled-coil region" evidence="3">
    <location>
        <begin position="47"/>
        <end position="74"/>
    </location>
</feature>
<dbReference type="AlphaFoldDB" id="A0AAJ5YWS1"/>
<feature type="compositionally biased region" description="Polar residues" evidence="4">
    <location>
        <begin position="332"/>
        <end position="342"/>
    </location>
</feature>
<sequence length="638" mass="70569">MAPVTRCEARASHTGLEHGVQLEQILENFEQFRRKHIAQNRDIVRANTLAQLRIRELEARVLALEQERAEQSLEYGKQQAHAQRLQYALDCVRVGWETMAQGLEEAGVDAQMGHTRYQQHQESVQISLQHDLPSTRSHITRSIEPMTQISELDDESGYDMTHEASLDASAAPTEHRLATPLQGDQTPATITRRRHSRRHSQSIQPTIPSDSLDYGSELVDNQSASSIDPSQQASTSTNDEIFYDKEQNHSQISSSCIQPSGPDSSLSDTQNLPKALSSEAVDLASAKHFANTPYHHEQEIHCPSMDYSNAPAQDISSSQSITTETSSISSSPLAGSESSTIASAPDAQQIAAQNPAAPRKRNRSSRVSIQELNTEQEMPLGSRRARKSVNYALPKLNTKMRKPDHLMDQDKDKLHPTHDLDSDSTVQDHAQESTPQKVGAAEQVDIAEQAEAAQQEVTAERVKAAEQSETAGQADAANQAEAAERSKAANQANAIKQRNATSSNTRRQLSHQNNTPTTHTLLTSTASLPVRSATPDTKRPMPPSAKLERFRKFSRDPLKERNEQPSAWLLQEQSTQDMPTWASSLLNLASPEPRKSAKSTQRASLEFHGNANLANPPAVSSTESRRARRRSQKENHVR</sequence>
<reference evidence="6 7" key="1">
    <citation type="submission" date="2023-03" db="EMBL/GenBank/DDBJ databases">
        <title>Mating type loci evolution in Malassezia.</title>
        <authorList>
            <person name="Coelho M.A."/>
        </authorList>
    </citation>
    <scope>NUCLEOTIDE SEQUENCE [LARGE SCALE GENOMIC DNA]</scope>
    <source>
        <strain evidence="6 7">CBS 9725</strain>
    </source>
</reference>
<evidence type="ECO:0000256" key="4">
    <source>
        <dbReference type="SAM" id="MobiDB-lite"/>
    </source>
</evidence>
<keyword evidence="7" id="KW-1185">Reference proteome</keyword>
<feature type="region of interest" description="Disordered" evidence="4">
    <location>
        <begin position="177"/>
        <end position="216"/>
    </location>
</feature>
<dbReference type="EMBL" id="CP119949">
    <property type="protein sequence ID" value="WFD01016.1"/>
    <property type="molecule type" value="Genomic_DNA"/>
</dbReference>
<evidence type="ECO:0000313" key="6">
    <source>
        <dbReference type="EMBL" id="WFD01016.1"/>
    </source>
</evidence>
<feature type="region of interest" description="Disordered" evidence="4">
    <location>
        <begin position="304"/>
        <end position="567"/>
    </location>
</feature>
<dbReference type="Pfam" id="PF07557">
    <property type="entry name" value="Shugoshin_C"/>
    <property type="match status" value="1"/>
</dbReference>
<dbReference type="GO" id="GO:0000775">
    <property type="term" value="C:chromosome, centromeric region"/>
    <property type="evidence" value="ECO:0007669"/>
    <property type="project" value="InterPro"/>
</dbReference>
<name>A0AAJ5YWS1_9BASI</name>
<comment type="similarity">
    <text evidence="1">Belongs to the shugoshin family.</text>
</comment>
<feature type="compositionally biased region" description="Basic and acidic residues" evidence="4">
    <location>
        <begin position="401"/>
        <end position="421"/>
    </location>
</feature>
<feature type="compositionally biased region" description="Polar residues" evidence="4">
    <location>
        <begin position="249"/>
        <end position="270"/>
    </location>
</feature>
<feature type="compositionally biased region" description="Polar residues" evidence="4">
    <location>
        <begin position="365"/>
        <end position="376"/>
    </location>
</feature>
<organism evidence="6 7">
    <name type="scientific">Malassezia yamatoensis</name>
    <dbReference type="NCBI Taxonomy" id="253288"/>
    <lineage>
        <taxon>Eukaryota</taxon>
        <taxon>Fungi</taxon>
        <taxon>Dikarya</taxon>
        <taxon>Basidiomycota</taxon>
        <taxon>Ustilaginomycotina</taxon>
        <taxon>Malasseziomycetes</taxon>
        <taxon>Malasseziales</taxon>
        <taxon>Malasseziaceae</taxon>
        <taxon>Malassezia</taxon>
    </lineage>
</organism>
<feature type="compositionally biased region" description="Basic residues" evidence="4">
    <location>
        <begin position="191"/>
        <end position="200"/>
    </location>
</feature>
<feature type="compositionally biased region" description="Low complexity" evidence="4">
    <location>
        <begin position="440"/>
        <end position="457"/>
    </location>
</feature>
<feature type="compositionally biased region" description="Low complexity" evidence="4">
    <location>
        <begin position="344"/>
        <end position="357"/>
    </location>
</feature>
<proteinExistence type="inferred from homology"/>
<accession>A0AAJ5YWS1</accession>
<dbReference type="GO" id="GO:0045132">
    <property type="term" value="P:meiotic chromosome segregation"/>
    <property type="evidence" value="ECO:0007669"/>
    <property type="project" value="InterPro"/>
</dbReference>
<evidence type="ECO:0000256" key="2">
    <source>
        <dbReference type="ARBA" id="ARBA00022829"/>
    </source>
</evidence>
<feature type="compositionally biased region" description="Low complexity" evidence="4">
    <location>
        <begin position="515"/>
        <end position="529"/>
    </location>
</feature>
<evidence type="ECO:0000259" key="5">
    <source>
        <dbReference type="Pfam" id="PF07557"/>
    </source>
</evidence>
<feature type="compositionally biased region" description="Polar residues" evidence="4">
    <location>
        <begin position="496"/>
        <end position="514"/>
    </location>
</feature>
<keyword evidence="3" id="KW-0175">Coiled coil</keyword>
<dbReference type="InterPro" id="IPR011515">
    <property type="entry name" value="Shugoshin_C"/>
</dbReference>
<feature type="compositionally biased region" description="Basic and acidic residues" evidence="4">
    <location>
        <begin position="546"/>
        <end position="563"/>
    </location>
</feature>
<evidence type="ECO:0000256" key="3">
    <source>
        <dbReference type="SAM" id="Coils"/>
    </source>
</evidence>
<evidence type="ECO:0000256" key="1">
    <source>
        <dbReference type="ARBA" id="ARBA00010845"/>
    </source>
</evidence>
<feature type="compositionally biased region" description="Polar residues" evidence="4">
    <location>
        <begin position="423"/>
        <end position="436"/>
    </location>
</feature>
<feature type="compositionally biased region" description="Low complexity" evidence="4">
    <location>
        <begin position="469"/>
        <end position="481"/>
    </location>
</feature>
<gene>
    <name evidence="6" type="ORF">MYAM1_003776</name>
</gene>
<evidence type="ECO:0000313" key="7">
    <source>
        <dbReference type="Proteomes" id="UP001219567"/>
    </source>
</evidence>